<proteinExistence type="inferred from homology"/>
<keyword evidence="3" id="KW-0093">Biotin biosynthesis</keyword>
<comment type="cofactor">
    <cofactor evidence="1">
        <name>iron-sulfur cluster</name>
        <dbReference type="ChEBI" id="CHEBI:30408"/>
    </cofactor>
</comment>
<evidence type="ECO:0000256" key="7">
    <source>
        <dbReference type="ARBA" id="ARBA00093796"/>
    </source>
</evidence>
<reference evidence="9 10" key="1">
    <citation type="submission" date="2023-05" db="EMBL/GenBank/DDBJ databases">
        <title>Corynebacterium suedekumii sp. nov. and Corynebacterium breve sp. nov. isolated from raw cow's milk.</title>
        <authorList>
            <person name="Baer M.K."/>
            <person name="Mehl L."/>
            <person name="Hellmuth R."/>
            <person name="Marke G."/>
            <person name="Lipski A."/>
        </authorList>
    </citation>
    <scope>NUCLEOTIDE SEQUENCE [LARGE SCALE GENOMIC DNA]</scope>
    <source>
        <strain evidence="9 10">LM112</strain>
    </source>
</reference>
<evidence type="ECO:0000259" key="8">
    <source>
        <dbReference type="Pfam" id="PF26519"/>
    </source>
</evidence>
<accession>A0ABY8VMZ5</accession>
<evidence type="ECO:0000256" key="1">
    <source>
        <dbReference type="ARBA" id="ARBA00001915"/>
    </source>
</evidence>
<name>A0ABY8VMZ5_9CORY</name>
<comment type="function">
    <text evidence="5">Required for the activity of the biotin synthase BioB.</text>
</comment>
<sequence length="56" mass="6365">MDELAAGITTGELTLADVPVYEPPRRCPICQRRMTVQVRPDGWRARCSRHSVLLDK</sequence>
<dbReference type="Proteomes" id="UP001238805">
    <property type="component" value="Chromosome"/>
</dbReference>
<keyword evidence="4" id="KW-0408">Iron</keyword>
<keyword evidence="10" id="KW-1185">Reference proteome</keyword>
<evidence type="ECO:0000313" key="9">
    <source>
        <dbReference type="EMBL" id="WIM71026.1"/>
    </source>
</evidence>
<dbReference type="EMBL" id="CP126970">
    <property type="protein sequence ID" value="WIM71026.1"/>
    <property type="molecule type" value="Genomic_DNA"/>
</dbReference>
<organism evidence="9 10">
    <name type="scientific">Corynebacterium suedekumii</name>
    <dbReference type="NCBI Taxonomy" id="3049801"/>
    <lineage>
        <taxon>Bacteria</taxon>
        <taxon>Bacillati</taxon>
        <taxon>Actinomycetota</taxon>
        <taxon>Actinomycetes</taxon>
        <taxon>Mycobacteriales</taxon>
        <taxon>Corynebacteriaceae</taxon>
        <taxon>Corynebacterium</taxon>
    </lineage>
</organism>
<evidence type="ECO:0000256" key="6">
    <source>
        <dbReference type="ARBA" id="ARBA00093780"/>
    </source>
</evidence>
<protein>
    <recommendedName>
        <fullName evidence="7">Biotin synthase auxiliary protein</fullName>
    </recommendedName>
</protein>
<evidence type="ECO:0000256" key="5">
    <source>
        <dbReference type="ARBA" id="ARBA00093761"/>
    </source>
</evidence>
<evidence type="ECO:0000256" key="2">
    <source>
        <dbReference type="ARBA" id="ARBA00022723"/>
    </source>
</evidence>
<dbReference type="RefSeq" id="WP_284875601.1">
    <property type="nucleotide sequence ID" value="NZ_CP126970.1"/>
</dbReference>
<evidence type="ECO:0000313" key="10">
    <source>
        <dbReference type="Proteomes" id="UP001238805"/>
    </source>
</evidence>
<comment type="similarity">
    <text evidence="6">Belongs to the BsaP family.</text>
</comment>
<dbReference type="InterPro" id="IPR058605">
    <property type="entry name" value="BsaP_C"/>
</dbReference>
<keyword evidence="2" id="KW-0479">Metal-binding</keyword>
<gene>
    <name evidence="9" type="ORF">QP029_04255</name>
</gene>
<evidence type="ECO:0000256" key="3">
    <source>
        <dbReference type="ARBA" id="ARBA00022756"/>
    </source>
</evidence>
<dbReference type="Pfam" id="PF26519">
    <property type="entry name" value="BsaP"/>
    <property type="match status" value="1"/>
</dbReference>
<evidence type="ECO:0000256" key="4">
    <source>
        <dbReference type="ARBA" id="ARBA00023004"/>
    </source>
</evidence>
<feature type="domain" description="Biotin synthase auxiliary protein C-terminal" evidence="8">
    <location>
        <begin position="34"/>
        <end position="50"/>
    </location>
</feature>